<organism evidence="2 3">
    <name type="scientific">Candidatus Scatenecus faecavium</name>
    <dbReference type="NCBI Taxonomy" id="2840915"/>
    <lineage>
        <taxon>Bacteria</taxon>
        <taxon>Candidatus Scatenecus</taxon>
    </lineage>
</organism>
<dbReference type="InterPro" id="IPR037465">
    <property type="entry name" value="YlxR"/>
</dbReference>
<proteinExistence type="predicted"/>
<evidence type="ECO:0000259" key="1">
    <source>
        <dbReference type="Pfam" id="PF04296"/>
    </source>
</evidence>
<accession>A0A9D1FXZ7</accession>
<dbReference type="Pfam" id="PF04296">
    <property type="entry name" value="YlxR"/>
    <property type="match status" value="1"/>
</dbReference>
<sequence>MVERKCAGCGKIKNRDELIKITKQNPHGDIIINPDSKVFGRSVYLCYNNTCIENAFKKNKISRVLKASVPPDMKGKLINEF</sequence>
<reference evidence="2" key="1">
    <citation type="submission" date="2020-10" db="EMBL/GenBank/DDBJ databases">
        <authorList>
            <person name="Gilroy R."/>
        </authorList>
    </citation>
    <scope>NUCLEOTIDE SEQUENCE</scope>
    <source>
        <strain evidence="2">CHK152-2994</strain>
    </source>
</reference>
<gene>
    <name evidence="2" type="ORF">IAD41_07965</name>
</gene>
<evidence type="ECO:0000313" key="2">
    <source>
        <dbReference type="EMBL" id="HIS83521.1"/>
    </source>
</evidence>
<comment type="caution">
    <text evidence="2">The sequence shown here is derived from an EMBL/GenBank/DDBJ whole genome shotgun (WGS) entry which is preliminary data.</text>
</comment>
<dbReference type="InterPro" id="IPR007393">
    <property type="entry name" value="YlxR_dom"/>
</dbReference>
<dbReference type="InterPro" id="IPR035931">
    <property type="entry name" value="YlxR-like_sf"/>
</dbReference>
<dbReference type="Proteomes" id="UP000824139">
    <property type="component" value="Unassembled WGS sequence"/>
</dbReference>
<dbReference type="AlphaFoldDB" id="A0A9D1FXZ7"/>
<feature type="domain" description="YlxR" evidence="1">
    <location>
        <begin position="4"/>
        <end position="77"/>
    </location>
</feature>
<dbReference type="PANTHER" id="PTHR34215">
    <property type="entry name" value="BLL0784 PROTEIN"/>
    <property type="match status" value="1"/>
</dbReference>
<reference evidence="2" key="2">
    <citation type="journal article" date="2021" name="PeerJ">
        <title>Extensive microbial diversity within the chicken gut microbiome revealed by metagenomics and culture.</title>
        <authorList>
            <person name="Gilroy R."/>
            <person name="Ravi A."/>
            <person name="Getino M."/>
            <person name="Pursley I."/>
            <person name="Horton D.L."/>
            <person name="Alikhan N.F."/>
            <person name="Baker D."/>
            <person name="Gharbi K."/>
            <person name="Hall N."/>
            <person name="Watson M."/>
            <person name="Adriaenssens E.M."/>
            <person name="Foster-Nyarko E."/>
            <person name="Jarju S."/>
            <person name="Secka A."/>
            <person name="Antonio M."/>
            <person name="Oren A."/>
            <person name="Chaudhuri R.R."/>
            <person name="La Ragione R."/>
            <person name="Hildebrand F."/>
            <person name="Pallen M.J."/>
        </authorList>
    </citation>
    <scope>NUCLEOTIDE SEQUENCE</scope>
    <source>
        <strain evidence="2">CHK152-2994</strain>
    </source>
</reference>
<name>A0A9D1FXZ7_9BACT</name>
<dbReference type="PANTHER" id="PTHR34215:SF1">
    <property type="entry name" value="YLXR DOMAIN-CONTAINING PROTEIN"/>
    <property type="match status" value="1"/>
</dbReference>
<dbReference type="Gene3D" id="3.30.1230.10">
    <property type="entry name" value="YlxR-like"/>
    <property type="match status" value="1"/>
</dbReference>
<evidence type="ECO:0000313" key="3">
    <source>
        <dbReference type="Proteomes" id="UP000824139"/>
    </source>
</evidence>
<dbReference type="EMBL" id="DVJO01000172">
    <property type="protein sequence ID" value="HIS83521.1"/>
    <property type="molecule type" value="Genomic_DNA"/>
</dbReference>
<protein>
    <submittedName>
        <fullName evidence="2">YlxR family protein</fullName>
    </submittedName>
</protein>
<dbReference type="SUPFAM" id="SSF64376">
    <property type="entry name" value="YlxR-like"/>
    <property type="match status" value="1"/>
</dbReference>